<reference evidence="1" key="1">
    <citation type="submission" date="2020-03" db="EMBL/GenBank/DDBJ databases">
        <title>Castanea mollissima Vanexum genome sequencing.</title>
        <authorList>
            <person name="Staton M."/>
        </authorList>
    </citation>
    <scope>NUCLEOTIDE SEQUENCE</scope>
    <source>
        <tissue evidence="1">Leaf</tissue>
    </source>
</reference>
<dbReference type="EMBL" id="JRKL02003038">
    <property type="protein sequence ID" value="KAF3956614.1"/>
    <property type="molecule type" value="Genomic_DNA"/>
</dbReference>
<protein>
    <submittedName>
        <fullName evidence="1">Uncharacterized protein</fullName>
    </submittedName>
</protein>
<dbReference type="AlphaFoldDB" id="A0A8J4R1B6"/>
<gene>
    <name evidence="1" type="ORF">CMV_018276</name>
</gene>
<keyword evidence="2" id="KW-1185">Reference proteome</keyword>
<evidence type="ECO:0000313" key="2">
    <source>
        <dbReference type="Proteomes" id="UP000737018"/>
    </source>
</evidence>
<organism evidence="1 2">
    <name type="scientific">Castanea mollissima</name>
    <name type="common">Chinese chestnut</name>
    <dbReference type="NCBI Taxonomy" id="60419"/>
    <lineage>
        <taxon>Eukaryota</taxon>
        <taxon>Viridiplantae</taxon>
        <taxon>Streptophyta</taxon>
        <taxon>Embryophyta</taxon>
        <taxon>Tracheophyta</taxon>
        <taxon>Spermatophyta</taxon>
        <taxon>Magnoliopsida</taxon>
        <taxon>eudicotyledons</taxon>
        <taxon>Gunneridae</taxon>
        <taxon>Pentapetalae</taxon>
        <taxon>rosids</taxon>
        <taxon>fabids</taxon>
        <taxon>Fagales</taxon>
        <taxon>Fagaceae</taxon>
        <taxon>Castanea</taxon>
    </lineage>
</organism>
<accession>A0A8J4R1B6</accession>
<name>A0A8J4R1B6_9ROSI</name>
<dbReference type="OrthoDB" id="1190773at2759"/>
<proteinExistence type="predicted"/>
<comment type="caution">
    <text evidence="1">The sequence shown here is derived from an EMBL/GenBank/DDBJ whole genome shotgun (WGS) entry which is preliminary data.</text>
</comment>
<dbReference type="Proteomes" id="UP000737018">
    <property type="component" value="Unassembled WGS sequence"/>
</dbReference>
<evidence type="ECO:0000313" key="1">
    <source>
        <dbReference type="EMBL" id="KAF3956614.1"/>
    </source>
</evidence>
<sequence>MASGVDFEALGISNPPSWSVLLPNDLGGTQLVQVPQAPEVEGLPLPPNLEEPHKSAYEYLFKLVAGLKHMLQTREIESKGQKRKQDD</sequence>